<sequence>MISFMDLTREYEFLKLELNESLQETLSSGYYIMGPALKEFEKNFSRYIGTRYASGVNSGSDALFLALKSLGIGKNDEVITVAHTFISTADAIVLNGARPVWVDIEPDSYLIDPERVVEKITPHTRALLVVHLYGQPAEMDKLNEICQEHDLYLIEDASQAHGAEYKGSKVGSLGDVSCFSFYPTKNLGGYGDGGMVLTKHREVQEKIRNLRDYGQQKKNLHTKIGINSRLDEIQATILSLKLKYLDSWNKKRRKLARIYHDQLTPGVRTPQEKENRKHVYHLYVINAPQRDLIQRELFKNGIESRIHYPTPVHKQPAYLPWRDSYLPCTEQVPKGILSLPLYPWLKEEEVNRICEVIDHASM</sequence>
<dbReference type="Pfam" id="PF01041">
    <property type="entry name" value="DegT_DnrJ_EryC1"/>
    <property type="match status" value="1"/>
</dbReference>
<dbReference type="PANTHER" id="PTHR30244:SF36">
    <property type="entry name" value="3-OXO-GLUCOSE-6-PHOSPHATE:GLUTAMATE AMINOTRANSFERASE"/>
    <property type="match status" value="1"/>
</dbReference>
<dbReference type="GO" id="GO:0030170">
    <property type="term" value="F:pyridoxal phosphate binding"/>
    <property type="evidence" value="ECO:0007669"/>
    <property type="project" value="UniProtKB-ARBA"/>
</dbReference>
<evidence type="ECO:0000256" key="3">
    <source>
        <dbReference type="RuleBase" id="RU004508"/>
    </source>
</evidence>
<dbReference type="InterPro" id="IPR015422">
    <property type="entry name" value="PyrdxlP-dep_Trfase_small"/>
</dbReference>
<evidence type="ECO:0000313" key="4">
    <source>
        <dbReference type="EMBL" id="QUH22690.1"/>
    </source>
</evidence>
<keyword evidence="1 3" id="KW-0663">Pyridoxal phosphate</keyword>
<keyword evidence="5" id="KW-1185">Reference proteome</keyword>
<dbReference type="InterPro" id="IPR015421">
    <property type="entry name" value="PyrdxlP-dep_Trfase_major"/>
</dbReference>
<reference evidence="4" key="1">
    <citation type="submission" date="2020-07" db="EMBL/GenBank/DDBJ databases">
        <title>Methanobacterium. sp. MethCan genome.</title>
        <authorList>
            <person name="Postec A."/>
            <person name="Quemeneur M."/>
        </authorList>
    </citation>
    <scope>NUCLEOTIDE SEQUENCE</scope>
    <source>
        <strain evidence="4">MethCAN</strain>
    </source>
</reference>
<dbReference type="InterPro" id="IPR000653">
    <property type="entry name" value="DegT/StrS_aminotransferase"/>
</dbReference>
<dbReference type="OrthoDB" id="10355at2157"/>
<dbReference type="SUPFAM" id="SSF53383">
    <property type="entry name" value="PLP-dependent transferases"/>
    <property type="match status" value="1"/>
</dbReference>
<dbReference type="PIRSF" id="PIRSF000390">
    <property type="entry name" value="PLP_StrS"/>
    <property type="match status" value="1"/>
</dbReference>
<dbReference type="InterPro" id="IPR015424">
    <property type="entry name" value="PyrdxlP-dep_Trfase"/>
</dbReference>
<dbReference type="EMBL" id="CP058560">
    <property type="protein sequence ID" value="QUH22690.1"/>
    <property type="molecule type" value="Genomic_DNA"/>
</dbReference>
<dbReference type="FunFam" id="3.40.640.10:FF:000089">
    <property type="entry name" value="Aminotransferase, DegT/DnrJ/EryC1/StrS family"/>
    <property type="match status" value="1"/>
</dbReference>
<dbReference type="KEGG" id="meme:HYG87_02335"/>
<dbReference type="Proteomes" id="UP000681041">
    <property type="component" value="Chromosome"/>
</dbReference>
<evidence type="ECO:0000256" key="1">
    <source>
        <dbReference type="ARBA" id="ARBA00022898"/>
    </source>
</evidence>
<dbReference type="Gene3D" id="3.40.640.10">
    <property type="entry name" value="Type I PLP-dependent aspartate aminotransferase-like (Major domain)"/>
    <property type="match status" value="1"/>
</dbReference>
<protein>
    <submittedName>
        <fullName evidence="4">DegT/DnrJ/EryC1/StrS family aminotransferase</fullName>
    </submittedName>
</protein>
<dbReference type="GO" id="GO:0008483">
    <property type="term" value="F:transaminase activity"/>
    <property type="evidence" value="ECO:0007669"/>
    <property type="project" value="UniProtKB-KW"/>
</dbReference>
<dbReference type="CDD" id="cd00616">
    <property type="entry name" value="AHBA_syn"/>
    <property type="match status" value="1"/>
</dbReference>
<dbReference type="GO" id="GO:0000271">
    <property type="term" value="P:polysaccharide biosynthetic process"/>
    <property type="evidence" value="ECO:0007669"/>
    <property type="project" value="TreeGrafter"/>
</dbReference>
<proteinExistence type="inferred from homology"/>
<dbReference type="RefSeq" id="WP_211533636.1">
    <property type="nucleotide sequence ID" value="NZ_CP058560.1"/>
</dbReference>
<name>A0A8T8K6N8_9EURY</name>
<dbReference type="AlphaFoldDB" id="A0A8T8K6N8"/>
<accession>A0A8T8K6N8</accession>
<keyword evidence="4" id="KW-0032">Aminotransferase</keyword>
<dbReference type="Gene3D" id="3.90.1150.10">
    <property type="entry name" value="Aspartate Aminotransferase, domain 1"/>
    <property type="match status" value="1"/>
</dbReference>
<evidence type="ECO:0000313" key="5">
    <source>
        <dbReference type="Proteomes" id="UP000681041"/>
    </source>
</evidence>
<gene>
    <name evidence="4" type="ORF">HYG87_02335</name>
</gene>
<dbReference type="PANTHER" id="PTHR30244">
    <property type="entry name" value="TRANSAMINASE"/>
    <property type="match status" value="1"/>
</dbReference>
<keyword evidence="4" id="KW-0808">Transferase</keyword>
<evidence type="ECO:0000256" key="2">
    <source>
        <dbReference type="ARBA" id="ARBA00037999"/>
    </source>
</evidence>
<comment type="similarity">
    <text evidence="2 3">Belongs to the DegT/DnrJ/EryC1 family.</text>
</comment>
<dbReference type="GeneID" id="64819566"/>
<organism evidence="4 5">
    <name type="scientific">Methanobacterium alkalithermotolerans</name>
    <dbReference type="NCBI Taxonomy" id="2731220"/>
    <lineage>
        <taxon>Archaea</taxon>
        <taxon>Methanobacteriati</taxon>
        <taxon>Methanobacteriota</taxon>
        <taxon>Methanomada group</taxon>
        <taxon>Methanobacteria</taxon>
        <taxon>Methanobacteriales</taxon>
        <taxon>Methanobacteriaceae</taxon>
        <taxon>Methanobacterium</taxon>
    </lineage>
</organism>